<comment type="caution">
    <text evidence="1">The sequence shown here is derived from an EMBL/GenBank/DDBJ whole genome shotgun (WGS) entry which is preliminary data.</text>
</comment>
<dbReference type="EMBL" id="BMAV01010990">
    <property type="protein sequence ID" value="GFY56479.1"/>
    <property type="molecule type" value="Genomic_DNA"/>
</dbReference>
<reference evidence="1" key="1">
    <citation type="submission" date="2020-08" db="EMBL/GenBank/DDBJ databases">
        <title>Multicomponent nature underlies the extraordinary mechanical properties of spider dragline silk.</title>
        <authorList>
            <person name="Kono N."/>
            <person name="Nakamura H."/>
            <person name="Mori M."/>
            <person name="Yoshida Y."/>
            <person name="Ohtoshi R."/>
            <person name="Malay A.D."/>
            <person name="Moran D.A.P."/>
            <person name="Tomita M."/>
            <person name="Numata K."/>
            <person name="Arakawa K."/>
        </authorList>
    </citation>
    <scope>NUCLEOTIDE SEQUENCE</scope>
</reference>
<evidence type="ECO:0000313" key="2">
    <source>
        <dbReference type="Proteomes" id="UP000886998"/>
    </source>
</evidence>
<organism evidence="1 2">
    <name type="scientific">Trichonephila inaurata madagascariensis</name>
    <dbReference type="NCBI Taxonomy" id="2747483"/>
    <lineage>
        <taxon>Eukaryota</taxon>
        <taxon>Metazoa</taxon>
        <taxon>Ecdysozoa</taxon>
        <taxon>Arthropoda</taxon>
        <taxon>Chelicerata</taxon>
        <taxon>Arachnida</taxon>
        <taxon>Araneae</taxon>
        <taxon>Araneomorphae</taxon>
        <taxon>Entelegynae</taxon>
        <taxon>Araneoidea</taxon>
        <taxon>Nephilidae</taxon>
        <taxon>Trichonephila</taxon>
        <taxon>Trichonephila inaurata</taxon>
    </lineage>
</organism>
<proteinExistence type="predicted"/>
<gene>
    <name evidence="1" type="ORF">TNIN_76371</name>
</gene>
<dbReference type="Proteomes" id="UP000886998">
    <property type="component" value="Unassembled WGS sequence"/>
</dbReference>
<protein>
    <submittedName>
        <fullName evidence="1">Uncharacterized protein</fullName>
    </submittedName>
</protein>
<sequence length="107" mass="12223">MEHQEFCDIKTVATQYGTLRGLRYEKRNLIATWYGPRGCDIKKIISSEPSMEHQEFCDIKTVISSQPDMKHQEGCGIKSVISSHPDMEHLDGCDIKNVISLQSDKEH</sequence>
<accession>A0A8X7C935</accession>
<dbReference type="AlphaFoldDB" id="A0A8X7C935"/>
<name>A0A8X7C935_9ARAC</name>
<keyword evidence="2" id="KW-1185">Reference proteome</keyword>
<evidence type="ECO:0000313" key="1">
    <source>
        <dbReference type="EMBL" id="GFY56479.1"/>
    </source>
</evidence>